<accession>A0A3S4HUT5</accession>
<dbReference type="Proteomes" id="UP000275777">
    <property type="component" value="Chromosome"/>
</dbReference>
<name>A0A3S4HUT5_CHRVL</name>
<evidence type="ECO:0000313" key="1">
    <source>
        <dbReference type="EMBL" id="VEB45229.1"/>
    </source>
</evidence>
<protein>
    <submittedName>
        <fullName evidence="1">Uncharacterized protein</fullName>
    </submittedName>
</protein>
<dbReference type="AlphaFoldDB" id="A0A3S4HUT5"/>
<organism evidence="1 2">
    <name type="scientific">Chromobacterium violaceum</name>
    <dbReference type="NCBI Taxonomy" id="536"/>
    <lineage>
        <taxon>Bacteria</taxon>
        <taxon>Pseudomonadati</taxon>
        <taxon>Pseudomonadota</taxon>
        <taxon>Betaproteobacteria</taxon>
        <taxon>Neisseriales</taxon>
        <taxon>Chromobacteriaceae</taxon>
        <taxon>Chromobacterium</taxon>
    </lineage>
</organism>
<proteinExistence type="predicted"/>
<dbReference type="EMBL" id="LR134182">
    <property type="protein sequence ID" value="VEB45229.1"/>
    <property type="molecule type" value="Genomic_DNA"/>
</dbReference>
<sequence>MRLANSGSASEDLQPMRLDVKANRTASLAEVREPLSNKGSKMLQVDRNMWLSKPG</sequence>
<gene>
    <name evidence="1" type="ORF">NCTC9695_05739</name>
</gene>
<evidence type="ECO:0000313" key="2">
    <source>
        <dbReference type="Proteomes" id="UP000275777"/>
    </source>
</evidence>
<reference evidence="1 2" key="1">
    <citation type="submission" date="2018-12" db="EMBL/GenBank/DDBJ databases">
        <authorList>
            <consortium name="Pathogen Informatics"/>
        </authorList>
    </citation>
    <scope>NUCLEOTIDE SEQUENCE [LARGE SCALE GENOMIC DNA]</scope>
    <source>
        <strain evidence="1 2">NCTC9695</strain>
    </source>
</reference>